<dbReference type="RefSeq" id="WP_379750975.1">
    <property type="nucleotide sequence ID" value="NZ_JBHTCP010000051.1"/>
</dbReference>
<feature type="compositionally biased region" description="Basic and acidic residues" evidence="6">
    <location>
        <begin position="288"/>
        <end position="365"/>
    </location>
</feature>
<keyword evidence="5 7" id="KW-0472">Membrane</keyword>
<keyword evidence="10" id="KW-1185">Reference proteome</keyword>
<protein>
    <submittedName>
        <fullName evidence="9">Anti-sigma factor domain-containing protein</fullName>
    </submittedName>
</protein>
<organism evidence="9 10">
    <name type="scientific">Fictibacillus iocasae</name>
    <dbReference type="NCBI Taxonomy" id="2715437"/>
    <lineage>
        <taxon>Bacteria</taxon>
        <taxon>Bacillati</taxon>
        <taxon>Bacillota</taxon>
        <taxon>Bacilli</taxon>
        <taxon>Bacillales</taxon>
        <taxon>Fictibacillaceae</taxon>
        <taxon>Fictibacillus</taxon>
    </lineage>
</organism>
<evidence type="ECO:0000256" key="4">
    <source>
        <dbReference type="ARBA" id="ARBA00022989"/>
    </source>
</evidence>
<evidence type="ECO:0000259" key="8">
    <source>
        <dbReference type="PROSITE" id="PS51849"/>
    </source>
</evidence>
<dbReference type="InterPro" id="IPR055431">
    <property type="entry name" value="RsgI_M"/>
</dbReference>
<evidence type="ECO:0000313" key="10">
    <source>
        <dbReference type="Proteomes" id="UP001596549"/>
    </source>
</evidence>
<evidence type="ECO:0000256" key="7">
    <source>
        <dbReference type="SAM" id="Phobius"/>
    </source>
</evidence>
<comment type="caution">
    <text evidence="9">The sequence shown here is derived from an EMBL/GenBank/DDBJ whole genome shotgun (WGS) entry which is preliminary data.</text>
</comment>
<feature type="transmembrane region" description="Helical" evidence="7">
    <location>
        <begin position="59"/>
        <end position="78"/>
    </location>
</feature>
<dbReference type="InterPro" id="IPR024449">
    <property type="entry name" value="Anti-sigma_RsgI_N"/>
</dbReference>
<evidence type="ECO:0000256" key="5">
    <source>
        <dbReference type="ARBA" id="ARBA00023136"/>
    </source>
</evidence>
<evidence type="ECO:0000256" key="1">
    <source>
        <dbReference type="ARBA" id="ARBA00004162"/>
    </source>
</evidence>
<evidence type="ECO:0000256" key="3">
    <source>
        <dbReference type="ARBA" id="ARBA00022692"/>
    </source>
</evidence>
<evidence type="ECO:0000256" key="6">
    <source>
        <dbReference type="SAM" id="MobiDB-lite"/>
    </source>
</evidence>
<accession>A0ABW2NV54</accession>
<feature type="region of interest" description="Disordered" evidence="6">
    <location>
        <begin position="238"/>
        <end position="370"/>
    </location>
</feature>
<feature type="compositionally biased region" description="Basic and acidic residues" evidence="6">
    <location>
        <begin position="268"/>
        <end position="280"/>
    </location>
</feature>
<dbReference type="Pfam" id="PF23750">
    <property type="entry name" value="RsgI_M"/>
    <property type="match status" value="1"/>
</dbReference>
<evidence type="ECO:0000256" key="2">
    <source>
        <dbReference type="ARBA" id="ARBA00022475"/>
    </source>
</evidence>
<name>A0ABW2NV54_9BACL</name>
<proteinExistence type="predicted"/>
<reference evidence="10" key="1">
    <citation type="journal article" date="2019" name="Int. J. Syst. Evol. Microbiol.">
        <title>The Global Catalogue of Microorganisms (GCM) 10K type strain sequencing project: providing services to taxonomists for standard genome sequencing and annotation.</title>
        <authorList>
            <consortium name="The Broad Institute Genomics Platform"/>
            <consortium name="The Broad Institute Genome Sequencing Center for Infectious Disease"/>
            <person name="Wu L."/>
            <person name="Ma J."/>
        </authorList>
    </citation>
    <scope>NUCLEOTIDE SEQUENCE [LARGE SCALE GENOMIC DNA]</scope>
    <source>
        <strain evidence="10">NBRC 106396</strain>
    </source>
</reference>
<comment type="subcellular location">
    <subcellularLocation>
        <location evidence="1">Cell membrane</location>
        <topology evidence="1">Single-pass membrane protein</topology>
    </subcellularLocation>
</comment>
<dbReference type="EMBL" id="JBHTCP010000051">
    <property type="protein sequence ID" value="MFC7373237.1"/>
    <property type="molecule type" value="Genomic_DNA"/>
</dbReference>
<feature type="domain" description="RsgI N-terminal anti-sigma" evidence="8">
    <location>
        <begin position="2"/>
        <end position="50"/>
    </location>
</feature>
<gene>
    <name evidence="9" type="ORF">ACFQPF_16470</name>
</gene>
<keyword evidence="4 7" id="KW-1133">Transmembrane helix</keyword>
<dbReference type="Proteomes" id="UP001596549">
    <property type="component" value="Unassembled WGS sequence"/>
</dbReference>
<evidence type="ECO:0000313" key="9">
    <source>
        <dbReference type="EMBL" id="MFC7373237.1"/>
    </source>
</evidence>
<dbReference type="PROSITE" id="PS51849">
    <property type="entry name" value="RSGI_N"/>
    <property type="match status" value="1"/>
</dbReference>
<sequence>MSKAIIVELNKHHAIVLAEGGSFIKVKRKSDYWTVGQEIDSESLVTASRPILPLFSWKAGFAGAAAVLLLFFQFFYPFTGEQVYASVSMDMEPSIELEINKDLQVINMIAYNTQGEEVLRSLKNWEDKKIAYVTKEIFEISSKSGFVKPHQEVLITTTITEDISYTEEKKLKNHVNSLMQQEAKKQNLEMTSIVLSKKEKMKAEKYGISPGQYAILKAAEEKGQKMNTKDVQNQSLEKIAQKVGPVNELFDDQAPMRKNKQNTGQNNKIEHKNGIPEKEAQVSGHASNDQREKQAVTNEKEIPADKPKQKDSKDNDSSKGKTVEKPEEKNSELLIEKQPAVEKTEENVPQKEMPSERIEEKEQRSEAGSAVVPVVSVEEVSSYASVNNEVDANEMMNLPYNKAS</sequence>
<keyword evidence="3 7" id="KW-0812">Transmembrane</keyword>
<dbReference type="Pfam" id="PF12791">
    <property type="entry name" value="RsgI_N"/>
    <property type="match status" value="1"/>
</dbReference>
<keyword evidence="2" id="KW-1003">Cell membrane</keyword>